<feature type="domain" description="Peptidase M16 C-terminal" evidence="9">
    <location>
        <begin position="671"/>
        <end position="758"/>
    </location>
</feature>
<dbReference type="PROSITE" id="PS00143">
    <property type="entry name" value="INSULINASE"/>
    <property type="match status" value="1"/>
</dbReference>
<evidence type="ECO:0000313" key="10">
    <source>
        <dbReference type="EMBL" id="KHG23944.1"/>
    </source>
</evidence>
<comment type="similarity">
    <text evidence="1 7">Belongs to the peptidase M16 family.</text>
</comment>
<keyword evidence="2 10" id="KW-0645">Protease</keyword>
<protein>
    <submittedName>
        <fullName evidence="10">Putative zinc protease pqqL</fullName>
    </submittedName>
</protein>
<evidence type="ECO:0000256" key="1">
    <source>
        <dbReference type="ARBA" id="ARBA00007261"/>
    </source>
</evidence>
<dbReference type="InterPro" id="IPR001431">
    <property type="entry name" value="Pept_M16_Zn_BS"/>
</dbReference>
<evidence type="ECO:0000256" key="7">
    <source>
        <dbReference type="RuleBase" id="RU004447"/>
    </source>
</evidence>
<dbReference type="PANTHER" id="PTHR43690:SF34">
    <property type="entry name" value="ZINC PROTEASE PQQL-LIKE"/>
    <property type="match status" value="1"/>
</dbReference>
<dbReference type="Pfam" id="PF05193">
    <property type="entry name" value="Peptidase_M16_C"/>
    <property type="match status" value="2"/>
</dbReference>
<keyword evidence="3" id="KW-0479">Metal-binding</keyword>
<dbReference type="Pfam" id="PF00675">
    <property type="entry name" value="Peptidase_M16"/>
    <property type="match status" value="1"/>
</dbReference>
<dbReference type="GO" id="GO:0004222">
    <property type="term" value="F:metalloendopeptidase activity"/>
    <property type="evidence" value="ECO:0007669"/>
    <property type="project" value="InterPro"/>
</dbReference>
<dbReference type="SUPFAM" id="SSF63411">
    <property type="entry name" value="LuxS/MPP-like metallohydrolase"/>
    <property type="match status" value="2"/>
</dbReference>
<evidence type="ECO:0000259" key="9">
    <source>
        <dbReference type="Pfam" id="PF05193"/>
    </source>
</evidence>
<feature type="domain" description="Peptidase M16 N-terminal" evidence="8">
    <location>
        <begin position="57"/>
        <end position="172"/>
    </location>
</feature>
<evidence type="ECO:0000256" key="4">
    <source>
        <dbReference type="ARBA" id="ARBA00022801"/>
    </source>
</evidence>
<keyword evidence="11" id="KW-1185">Reference proteome</keyword>
<organism evidence="10 11">
    <name type="scientific">Gossypium arboreum</name>
    <name type="common">Tree cotton</name>
    <name type="synonym">Gossypium nanking</name>
    <dbReference type="NCBI Taxonomy" id="29729"/>
    <lineage>
        <taxon>Eukaryota</taxon>
        <taxon>Viridiplantae</taxon>
        <taxon>Streptophyta</taxon>
        <taxon>Embryophyta</taxon>
        <taxon>Tracheophyta</taxon>
        <taxon>Spermatophyta</taxon>
        <taxon>Magnoliopsida</taxon>
        <taxon>eudicotyledons</taxon>
        <taxon>Gunneridae</taxon>
        <taxon>Pentapetalae</taxon>
        <taxon>rosids</taxon>
        <taxon>malvids</taxon>
        <taxon>Malvales</taxon>
        <taxon>Malvaceae</taxon>
        <taxon>Malvoideae</taxon>
        <taxon>Gossypium</taxon>
    </lineage>
</organism>
<evidence type="ECO:0000256" key="2">
    <source>
        <dbReference type="ARBA" id="ARBA00022670"/>
    </source>
</evidence>
<evidence type="ECO:0000256" key="6">
    <source>
        <dbReference type="ARBA" id="ARBA00023049"/>
    </source>
</evidence>
<evidence type="ECO:0000256" key="3">
    <source>
        <dbReference type="ARBA" id="ARBA00022723"/>
    </source>
</evidence>
<reference evidence="11" key="1">
    <citation type="submission" date="2014-09" db="EMBL/GenBank/DDBJ databases">
        <authorList>
            <person name="Mudge J."/>
            <person name="Ramaraj T."/>
            <person name="Lindquist I.E."/>
            <person name="Bharti A.K."/>
            <person name="Sundararajan A."/>
            <person name="Cameron C.T."/>
            <person name="Woodward J.E."/>
            <person name="May G.D."/>
            <person name="Brubaker C."/>
            <person name="Broadhvest J."/>
            <person name="Wilkins T.A."/>
        </authorList>
    </citation>
    <scope>NUCLEOTIDE SEQUENCE</scope>
    <source>
        <strain evidence="11">cv. AKA8401</strain>
    </source>
</reference>
<dbReference type="InterPro" id="IPR007863">
    <property type="entry name" value="Peptidase_M16_C"/>
</dbReference>
<name>A0A0B0PHM8_GOSAR</name>
<dbReference type="Gene3D" id="3.30.830.10">
    <property type="entry name" value="Metalloenzyme, LuxS/M16 peptidase-like"/>
    <property type="match status" value="3"/>
</dbReference>
<dbReference type="Proteomes" id="UP000032142">
    <property type="component" value="Unassembled WGS sequence"/>
</dbReference>
<keyword evidence="5" id="KW-0862">Zinc</keyword>
<proteinExistence type="inferred from homology"/>
<dbReference type="GO" id="GO:0006508">
    <property type="term" value="P:proteolysis"/>
    <property type="evidence" value="ECO:0007669"/>
    <property type="project" value="UniProtKB-KW"/>
</dbReference>
<dbReference type="AlphaFoldDB" id="A0A0B0PHM8"/>
<dbReference type="InterPro" id="IPR011765">
    <property type="entry name" value="Pept_M16_N"/>
</dbReference>
<evidence type="ECO:0000256" key="5">
    <source>
        <dbReference type="ARBA" id="ARBA00022833"/>
    </source>
</evidence>
<dbReference type="InterPro" id="IPR050626">
    <property type="entry name" value="Peptidase_M16"/>
</dbReference>
<dbReference type="EMBL" id="KN426891">
    <property type="protein sequence ID" value="KHG23944.1"/>
    <property type="molecule type" value="Genomic_DNA"/>
</dbReference>
<dbReference type="InterPro" id="IPR011249">
    <property type="entry name" value="Metalloenz_LuxS/M16"/>
</dbReference>
<feature type="domain" description="Peptidase M16 C-terminal" evidence="9">
    <location>
        <begin position="210"/>
        <end position="390"/>
    </location>
</feature>
<keyword evidence="4" id="KW-0378">Hydrolase</keyword>
<keyword evidence="6" id="KW-0482">Metalloprotease</keyword>
<evidence type="ECO:0000259" key="8">
    <source>
        <dbReference type="Pfam" id="PF00675"/>
    </source>
</evidence>
<dbReference type="PANTHER" id="PTHR43690">
    <property type="entry name" value="NARDILYSIN"/>
    <property type="match status" value="1"/>
</dbReference>
<sequence>MDLLPIDNSQIAKKHGFRSLKLVNVDLDQEFQHQPFGVDYGRLDNGLTYYVRSNPKPRLRAALALAVKVGSVLEEEGERGVAHIVEHLAFSATKKYTNHDIVKFLESIGAEFGACQNAVTSADDTVYELFVPIDRPELLSQAISVLAEFSSEIRVSKDDLEKERGAVMEEYRGNRNASGRMQDAHWALMMEGSKYAERLPIGLEKVIRTVSSETVKQFYKKWYHLHNMAVIAVGDFPDTESVVELIRTHFEGKNSGPDPPIIPSFPVPSHEDPRFSCFVESEAAGSAVMISYKMPADELNTVKDYRDMLVESMFLHALNQRFFKISRRKDPPYFSCSAASDALVSPLKAYIMSSTCKEKGTLQALESMLIEVARVRLHGFSEREVSVVRALLMSEIESAYLERDQMQSTSLRDEYIQHFIHNEPVIDISASEVSKYAEKLQTSCSCVLKTIEPQASATVDDLKKVVLKINNLEKEGSIAPWDDEYIPEEIVNIKPDPGYIVEQIEYSNIGATELTLSNGMRVLFTGFSYGGLSELPESDYFSCSMGSTIAGEIGVFGHKPSVLMEMLAGKRVEVGTKLGAYMRTFSGDCSPSDLETALQLVYQLFTTNVIPGEEEVKIVMQMAEEAVRAQERDPYTAFANRVKEINYGNSYFFRPIRLSDLRKVDPVKACEYFNRCFKDPSTFTVVITGNIDPTIALPLILQYLGGIPKSPEAIFHYNRDDLKGLPFKFPKTIIRDVVRSPMVEAQCSVQLCFPVVLKNGTMIYSACVSVFLGGNKPSRTGDVRGDVSINFSCDPEISSKLVDLALDEVVHLQEEGPTDQDVSTVLEIEQRAHENGLQENYYWLERILRSYQSRIYSGDVGTSFKVVCLSVT</sequence>
<dbReference type="MEROPS" id="M16.A03"/>
<accession>A0A0B0PHM8</accession>
<evidence type="ECO:0000313" key="11">
    <source>
        <dbReference type="Proteomes" id="UP000032142"/>
    </source>
</evidence>
<gene>
    <name evidence="10" type="ORF">F383_28501</name>
</gene>
<dbReference type="GO" id="GO:0046872">
    <property type="term" value="F:metal ion binding"/>
    <property type="evidence" value="ECO:0007669"/>
    <property type="project" value="UniProtKB-KW"/>
</dbReference>